<accession>A0AAV4F1T8</accession>
<evidence type="ECO:0000256" key="1">
    <source>
        <dbReference type="SAM" id="MobiDB-lite"/>
    </source>
</evidence>
<feature type="region of interest" description="Disordered" evidence="1">
    <location>
        <begin position="43"/>
        <end position="66"/>
    </location>
</feature>
<organism evidence="2 3">
    <name type="scientific">Elysia marginata</name>
    <dbReference type="NCBI Taxonomy" id="1093978"/>
    <lineage>
        <taxon>Eukaryota</taxon>
        <taxon>Metazoa</taxon>
        <taxon>Spiralia</taxon>
        <taxon>Lophotrochozoa</taxon>
        <taxon>Mollusca</taxon>
        <taxon>Gastropoda</taxon>
        <taxon>Heterobranchia</taxon>
        <taxon>Euthyneura</taxon>
        <taxon>Panpulmonata</taxon>
        <taxon>Sacoglossa</taxon>
        <taxon>Placobranchoidea</taxon>
        <taxon>Plakobranchidae</taxon>
        <taxon>Elysia</taxon>
    </lineage>
</organism>
<feature type="region of interest" description="Disordered" evidence="1">
    <location>
        <begin position="1"/>
        <end position="22"/>
    </location>
</feature>
<feature type="non-terminal residue" evidence="2">
    <location>
        <position position="1"/>
    </location>
</feature>
<proteinExistence type="predicted"/>
<evidence type="ECO:0000313" key="2">
    <source>
        <dbReference type="EMBL" id="GFR66930.1"/>
    </source>
</evidence>
<feature type="compositionally biased region" description="Gly residues" evidence="1">
    <location>
        <begin position="53"/>
        <end position="62"/>
    </location>
</feature>
<reference evidence="2 3" key="1">
    <citation type="journal article" date="2021" name="Elife">
        <title>Chloroplast acquisition without the gene transfer in kleptoplastic sea slugs, Plakobranchus ocellatus.</title>
        <authorList>
            <person name="Maeda T."/>
            <person name="Takahashi S."/>
            <person name="Yoshida T."/>
            <person name="Shimamura S."/>
            <person name="Takaki Y."/>
            <person name="Nagai Y."/>
            <person name="Toyoda A."/>
            <person name="Suzuki Y."/>
            <person name="Arimoto A."/>
            <person name="Ishii H."/>
            <person name="Satoh N."/>
            <person name="Nishiyama T."/>
            <person name="Hasebe M."/>
            <person name="Maruyama T."/>
            <person name="Minagawa J."/>
            <person name="Obokata J."/>
            <person name="Shigenobu S."/>
        </authorList>
    </citation>
    <scope>NUCLEOTIDE SEQUENCE [LARGE SCALE GENOMIC DNA]</scope>
</reference>
<dbReference type="AlphaFoldDB" id="A0AAV4F1T8"/>
<sequence length="105" mass="11164">TSFARGDDQTYGGRGGWGSGKKEDVWKAVWGVECGNREGLSGVATRTKRGSEGDGGQGGGGRASWKATHLTIDDLARLDWSCRPAQPSKRKAESSAANAIKKRKQ</sequence>
<evidence type="ECO:0008006" key="4">
    <source>
        <dbReference type="Google" id="ProtNLM"/>
    </source>
</evidence>
<gene>
    <name evidence="2" type="ORF">ElyMa_001983600</name>
</gene>
<feature type="region of interest" description="Disordered" evidence="1">
    <location>
        <begin position="82"/>
        <end position="105"/>
    </location>
</feature>
<evidence type="ECO:0000313" key="3">
    <source>
        <dbReference type="Proteomes" id="UP000762676"/>
    </source>
</evidence>
<dbReference type="Proteomes" id="UP000762676">
    <property type="component" value="Unassembled WGS sequence"/>
</dbReference>
<name>A0AAV4F1T8_9GAST</name>
<dbReference type="EMBL" id="BMAT01004037">
    <property type="protein sequence ID" value="GFR66930.1"/>
    <property type="molecule type" value="Genomic_DNA"/>
</dbReference>
<keyword evidence="3" id="KW-1185">Reference proteome</keyword>
<protein>
    <recommendedName>
        <fullName evidence="4">Hyaluronan/mRNA-binding protein domain-containing protein</fullName>
    </recommendedName>
</protein>
<comment type="caution">
    <text evidence="2">The sequence shown here is derived from an EMBL/GenBank/DDBJ whole genome shotgun (WGS) entry which is preliminary data.</text>
</comment>